<evidence type="ECO:0000256" key="9">
    <source>
        <dbReference type="ARBA" id="ARBA00023034"/>
    </source>
</evidence>
<evidence type="ECO:0000256" key="10">
    <source>
        <dbReference type="ARBA" id="ARBA00023136"/>
    </source>
</evidence>
<keyword evidence="10" id="KW-0472">Membrane</keyword>
<dbReference type="InterPro" id="IPR029044">
    <property type="entry name" value="Nucleotide-diphossugar_trans"/>
</dbReference>
<dbReference type="SUPFAM" id="SSF53448">
    <property type="entry name" value="Nucleotide-diphospho-sugar transferases"/>
    <property type="match status" value="1"/>
</dbReference>
<sequence>MLPFRRCTRILILSCLTLSVFVPIVLLSHRLKNLNSDVSKEFGEDLSIIKHRTEAQALNALEEDDGELLQEPSREVYKDVGFNSEVSLISSGEDDRRILSESVSRSSDEANGGSESGNTMSTSDDENKSSESGKVFRRSDEENKNSESVDVLHSSDEEKRSESMKVLSSPDKEKSENRLRAFDEDNSSNESRKSTEDVSLSNKNGTSNDKVDKLNTKEGDLHTLQQEKYPGKKDQQNHGSHRARDEKVKEIKDQILRAKVYMKFVPPGNNSQFVKELTLRIKELDHALGGSSKDSDLPRRAPQKMKAMEAILVRANKLYPDCEAMSKKLRAMTYSTEEQVRAQKDQTTFLFQLAGRTTPKGLHCLSMRLTSEFFALLSDDRELPNQHKLNNPSLYHFSVFSDNVLACAVVVNSTVSAAQEPEKIVFHIVTDSLNLPAMTMWFLLNTPEKATVHVQSIDNFGWLSVKYEANLPKEASLDLRFTSPLNHLRFYLPDVFPRLDKIMFLDHDVVVRRDLKELWEVNMKGKVNGAVETCQKGEPSYRRMDMFINFTDPVIAKKFDANTCTWAFGMNVFDLQKWRKQDLTQVYHKYLAMGSEGPLMKAGTLPIGWMTFYNQTVALDRRFHVFGLGHDHGVERGEIEQASVLHFDGIMKPWLDIGIDAYKRYWKKYVNYHHPFLQQCNIQE</sequence>
<feature type="compositionally biased region" description="Basic and acidic residues" evidence="14">
    <location>
        <begin position="170"/>
        <end position="183"/>
    </location>
</feature>
<feature type="compositionally biased region" description="Basic and acidic residues" evidence="14">
    <location>
        <begin position="229"/>
        <end position="246"/>
    </location>
</feature>
<reference evidence="15 16" key="1">
    <citation type="submission" date="2024-01" db="EMBL/GenBank/DDBJ databases">
        <title>The complete chloroplast genome sequence of Lithospermum erythrorhizon: insights into the phylogenetic relationship among Boraginaceae species and the maternal lineages of purple gromwells.</title>
        <authorList>
            <person name="Okada T."/>
            <person name="Watanabe K."/>
        </authorList>
    </citation>
    <scope>NUCLEOTIDE SEQUENCE [LARGE SCALE GENOMIC DNA]</scope>
</reference>
<comment type="pathway">
    <text evidence="2 13">Glycan metabolism; pectin biosynthesis.</text>
</comment>
<dbReference type="AlphaFoldDB" id="A0AAV3NKG0"/>
<dbReference type="Pfam" id="PF25557">
    <property type="entry name" value="GAUT_1"/>
    <property type="match status" value="1"/>
</dbReference>
<dbReference type="Gene3D" id="3.90.550.10">
    <property type="entry name" value="Spore Coat Polysaccharide Biosynthesis Protein SpsA, Chain A"/>
    <property type="match status" value="1"/>
</dbReference>
<keyword evidence="7" id="KW-0735">Signal-anchor</keyword>
<evidence type="ECO:0000256" key="4">
    <source>
        <dbReference type="ARBA" id="ARBA00022676"/>
    </source>
</evidence>
<dbReference type="Proteomes" id="UP001454036">
    <property type="component" value="Unassembled WGS sequence"/>
</dbReference>
<proteinExistence type="inferred from homology"/>
<keyword evidence="5 15" id="KW-0808">Transferase</keyword>
<evidence type="ECO:0000256" key="5">
    <source>
        <dbReference type="ARBA" id="ARBA00022679"/>
    </source>
</evidence>
<keyword evidence="11" id="KW-0325">Glycoprotein</keyword>
<keyword evidence="12 13" id="KW-0961">Cell wall biogenesis/degradation</keyword>
<dbReference type="PANTHER" id="PTHR32116">
    <property type="entry name" value="GALACTURONOSYLTRANSFERASE 4-RELATED"/>
    <property type="match status" value="1"/>
</dbReference>
<dbReference type="InterPro" id="IPR002495">
    <property type="entry name" value="Glyco_trans_8"/>
</dbReference>
<feature type="compositionally biased region" description="Polar residues" evidence="14">
    <location>
        <begin position="197"/>
        <end position="208"/>
    </location>
</feature>
<protein>
    <recommendedName>
        <fullName evidence="13">Hexosyltransferase</fullName>
        <ecNumber evidence="13">2.4.1.-</ecNumber>
    </recommendedName>
</protein>
<keyword evidence="4 13" id="KW-0328">Glycosyltransferase</keyword>
<evidence type="ECO:0000256" key="14">
    <source>
        <dbReference type="SAM" id="MobiDB-lite"/>
    </source>
</evidence>
<dbReference type="GO" id="GO:0047262">
    <property type="term" value="F:polygalacturonate 4-alpha-galacturonosyltransferase activity"/>
    <property type="evidence" value="ECO:0007669"/>
    <property type="project" value="InterPro"/>
</dbReference>
<dbReference type="GO" id="GO:0071555">
    <property type="term" value="P:cell wall organization"/>
    <property type="evidence" value="ECO:0007669"/>
    <property type="project" value="UniProtKB-KW"/>
</dbReference>
<comment type="caution">
    <text evidence="15">The sequence shown here is derived from an EMBL/GenBank/DDBJ whole genome shotgun (WGS) entry which is preliminary data.</text>
</comment>
<evidence type="ECO:0000256" key="3">
    <source>
        <dbReference type="ARBA" id="ARBA00006351"/>
    </source>
</evidence>
<evidence type="ECO:0000256" key="1">
    <source>
        <dbReference type="ARBA" id="ARBA00004323"/>
    </source>
</evidence>
<comment type="similarity">
    <text evidence="3 13">Belongs to the glycosyltransferase 8 family.</text>
</comment>
<dbReference type="EC" id="2.4.1.-" evidence="13"/>
<accession>A0AAV3NKG0</accession>
<evidence type="ECO:0000313" key="15">
    <source>
        <dbReference type="EMBL" id="GAA0139859.1"/>
    </source>
</evidence>
<dbReference type="PANTHER" id="PTHR32116:SF0">
    <property type="entry name" value="GALACTURONOSYLTRANSFERASE 6-RELATED"/>
    <property type="match status" value="1"/>
</dbReference>
<feature type="compositionally biased region" description="Basic and acidic residues" evidence="14">
    <location>
        <begin position="153"/>
        <end position="163"/>
    </location>
</feature>
<evidence type="ECO:0000313" key="16">
    <source>
        <dbReference type="Proteomes" id="UP001454036"/>
    </source>
</evidence>
<evidence type="ECO:0000256" key="8">
    <source>
        <dbReference type="ARBA" id="ARBA00022989"/>
    </source>
</evidence>
<evidence type="ECO:0000256" key="12">
    <source>
        <dbReference type="ARBA" id="ARBA00023316"/>
    </source>
</evidence>
<keyword evidence="16" id="KW-1185">Reference proteome</keyword>
<dbReference type="FunFam" id="3.90.550.10:FF:000056">
    <property type="entry name" value="Hexosyltransferase"/>
    <property type="match status" value="1"/>
</dbReference>
<evidence type="ECO:0000256" key="6">
    <source>
        <dbReference type="ARBA" id="ARBA00022692"/>
    </source>
</evidence>
<evidence type="ECO:0000256" key="7">
    <source>
        <dbReference type="ARBA" id="ARBA00022968"/>
    </source>
</evidence>
<organism evidence="15 16">
    <name type="scientific">Lithospermum erythrorhizon</name>
    <name type="common">Purple gromwell</name>
    <name type="synonym">Lithospermum officinale var. erythrorhizon</name>
    <dbReference type="NCBI Taxonomy" id="34254"/>
    <lineage>
        <taxon>Eukaryota</taxon>
        <taxon>Viridiplantae</taxon>
        <taxon>Streptophyta</taxon>
        <taxon>Embryophyta</taxon>
        <taxon>Tracheophyta</taxon>
        <taxon>Spermatophyta</taxon>
        <taxon>Magnoliopsida</taxon>
        <taxon>eudicotyledons</taxon>
        <taxon>Gunneridae</taxon>
        <taxon>Pentapetalae</taxon>
        <taxon>asterids</taxon>
        <taxon>lamiids</taxon>
        <taxon>Boraginales</taxon>
        <taxon>Boraginaceae</taxon>
        <taxon>Boraginoideae</taxon>
        <taxon>Lithospermeae</taxon>
        <taxon>Lithospermum</taxon>
    </lineage>
</organism>
<dbReference type="CDD" id="cd06429">
    <property type="entry name" value="GT8_like_1"/>
    <property type="match status" value="1"/>
</dbReference>
<name>A0AAV3NKG0_LITER</name>
<feature type="compositionally biased region" description="Basic and acidic residues" evidence="14">
    <location>
        <begin position="209"/>
        <end position="221"/>
    </location>
</feature>
<dbReference type="Pfam" id="PF01501">
    <property type="entry name" value="Glyco_transf_8"/>
    <property type="match status" value="1"/>
</dbReference>
<evidence type="ECO:0000256" key="13">
    <source>
        <dbReference type="RuleBase" id="RU362027"/>
    </source>
</evidence>
<dbReference type="InterPro" id="IPR029993">
    <property type="entry name" value="GAUT"/>
</dbReference>
<dbReference type="EMBL" id="BAABME010000126">
    <property type="protein sequence ID" value="GAA0139859.1"/>
    <property type="molecule type" value="Genomic_DNA"/>
</dbReference>
<comment type="subcellular location">
    <subcellularLocation>
        <location evidence="1 13">Golgi apparatus membrane</location>
        <topology evidence="1 13">Single-pass type II membrane protein</topology>
    </subcellularLocation>
</comment>
<keyword evidence="9 13" id="KW-0333">Golgi apparatus</keyword>
<evidence type="ECO:0000256" key="11">
    <source>
        <dbReference type="ARBA" id="ARBA00023180"/>
    </source>
</evidence>
<feature type="region of interest" description="Disordered" evidence="14">
    <location>
        <begin position="93"/>
        <end position="246"/>
    </location>
</feature>
<dbReference type="GO" id="GO:0000139">
    <property type="term" value="C:Golgi membrane"/>
    <property type="evidence" value="ECO:0007669"/>
    <property type="project" value="UniProtKB-SubCell"/>
</dbReference>
<gene>
    <name evidence="15" type="ORF">LIER_01324</name>
</gene>
<keyword evidence="6" id="KW-0812">Transmembrane</keyword>
<keyword evidence="8" id="KW-1133">Transmembrane helix</keyword>
<evidence type="ECO:0000256" key="2">
    <source>
        <dbReference type="ARBA" id="ARBA00004877"/>
    </source>
</evidence>
<feature type="compositionally biased region" description="Basic and acidic residues" evidence="14">
    <location>
        <begin position="137"/>
        <end position="147"/>
    </location>
</feature>